<dbReference type="RefSeq" id="XP_068071102.1">
    <property type="nucleotide sequence ID" value="XM_068215001.2"/>
</dbReference>
<proteinExistence type="evidence at protein level"/>
<feature type="chain" id="PRO_5044293422" evidence="10">
    <location>
        <begin position="21"/>
        <end position="310"/>
    </location>
</feature>
<comment type="function">
    <text evidence="1">Acts as a defensive agent. Recognizes blood group fucosylated oligosaccharides including A, B, H and Lewis B-type antigens. Does not recognize Lewis A antigen and has low affinity for monovalent haptens.</text>
</comment>
<evidence type="ECO:0000256" key="8">
    <source>
        <dbReference type="ARBA" id="ARBA00022837"/>
    </source>
</evidence>
<dbReference type="GO" id="GO:0046872">
    <property type="term" value="F:metal ion binding"/>
    <property type="evidence" value="ECO:0007669"/>
    <property type="project" value="UniProtKB-KW"/>
</dbReference>
<evidence type="ECO:0000256" key="10">
    <source>
        <dbReference type="SAM" id="SignalP"/>
    </source>
</evidence>
<dbReference type="InterPro" id="IPR051941">
    <property type="entry name" value="BG_Antigen-Binding_Lectin"/>
</dbReference>
<feature type="signal peptide" evidence="10">
    <location>
        <begin position="1"/>
        <end position="20"/>
    </location>
</feature>
<dbReference type="GO" id="GO:0001868">
    <property type="term" value="P:regulation of complement activation, lectin pathway"/>
    <property type="evidence" value="ECO:0007669"/>
    <property type="project" value="UniProtKB-ARBA"/>
</dbReference>
<dbReference type="InterPro" id="IPR006585">
    <property type="entry name" value="FTP1"/>
</dbReference>
<dbReference type="GeneID" id="100000126"/>
<dbReference type="Pfam" id="PF22633">
    <property type="entry name" value="F5_F8_type_C_2"/>
    <property type="match status" value="2"/>
</dbReference>
<dbReference type="PANTHER" id="PTHR45713:SF8">
    <property type="entry name" value="SI:CH211-215K15.4"/>
    <property type="match status" value="1"/>
</dbReference>
<evidence type="ECO:0000313" key="12">
    <source>
        <dbReference type="Proteomes" id="UP000000437"/>
    </source>
</evidence>
<keyword evidence="5" id="KW-0964">Secreted</keyword>
<dbReference type="GO" id="GO:0010185">
    <property type="term" value="P:regulation of cellular defense response"/>
    <property type="evidence" value="ECO:0007669"/>
    <property type="project" value="UniProtKB-ARBA"/>
</dbReference>
<dbReference type="SUPFAM" id="SSF49785">
    <property type="entry name" value="Galactose-binding domain-like"/>
    <property type="match status" value="2"/>
</dbReference>
<keyword evidence="15" id="KW-1267">Proteomics identification</keyword>
<keyword evidence="12" id="KW-1185">Reference proteome</keyword>
<dbReference type="SMART" id="SM00607">
    <property type="entry name" value="FTP"/>
    <property type="match status" value="2"/>
</dbReference>
<evidence type="ECO:0000256" key="6">
    <source>
        <dbReference type="ARBA" id="ARBA00022723"/>
    </source>
</evidence>
<evidence type="ECO:0000256" key="9">
    <source>
        <dbReference type="ARBA" id="ARBA00023157"/>
    </source>
</evidence>
<evidence type="ECO:0000256" key="3">
    <source>
        <dbReference type="ARBA" id="ARBA00010147"/>
    </source>
</evidence>
<dbReference type="InterPro" id="IPR008979">
    <property type="entry name" value="Galactose-bd-like_sf"/>
</dbReference>
<sequence length="310" mass="33181">MTVVMLAVLLLLVCVCDSTAFRLTGNIALRAKTHQSADPLNGDSAWRAVAGDGDRSCSSISSKRSPWWRVSLAQTYRIAKISISTGTEGISGAEIRIGSSLEEDGNHNQLVRVFSVRPGKAQVFKFRPVEGRFISVILPGVDRVLNLCEVEVFALAEDSNSDSELVNVAVSGRATQSSTRLGSAACLSLPQNAIDGNRQYDPSRGSCAQTDTESAPWWRLDLLRTHTITAVALTRGDQDVSGARVTIGDSLQDEGRANPLCVSVSFIPAGGTGRFRCVPALRGRYVTVALAGVNRTLSLCEVEVFGVPDQ</sequence>
<name>A0AB32T996_DANRE</name>
<comment type="subunit">
    <text evidence="4">Homotrimer.</text>
</comment>
<dbReference type="AGR" id="ZFIN:ZDB-GENE-141210-15"/>
<feature type="domain" description="Fucolectin tachylectin-4 pentraxin-1" evidence="11">
    <location>
        <begin position="24"/>
        <end position="161"/>
    </location>
</feature>
<comment type="subcellular location">
    <subcellularLocation>
        <location evidence="2">Secreted</location>
    </subcellularLocation>
</comment>
<keyword evidence="7" id="KW-0430">Lectin</keyword>
<dbReference type="GO" id="GO:0042806">
    <property type="term" value="F:fucose binding"/>
    <property type="evidence" value="ECO:0007669"/>
    <property type="project" value="UniProtKB-ARBA"/>
</dbReference>
<reference evidence="13" key="1">
    <citation type="submission" date="2025-08" db="UniProtKB">
        <authorList>
            <consortium name="RefSeq"/>
        </authorList>
    </citation>
    <scope>IDENTIFICATION</scope>
    <source>
        <strain evidence="13">Tuebingen</strain>
        <tissue evidence="13">Fibroblasts and whole tissue</tissue>
    </source>
</reference>
<keyword evidence="9" id="KW-1015">Disulfide bond</keyword>
<evidence type="ECO:0000256" key="5">
    <source>
        <dbReference type="ARBA" id="ARBA00022525"/>
    </source>
</evidence>
<dbReference type="ZFIN" id="ZDB-GENE-141210-15">
    <property type="gene designation" value="si:ch1073-376c22.1"/>
</dbReference>
<keyword evidence="6" id="KW-0479">Metal-binding</keyword>
<evidence type="ECO:0000256" key="4">
    <source>
        <dbReference type="ARBA" id="ARBA00011233"/>
    </source>
</evidence>
<evidence type="ECO:0000313" key="14">
    <source>
        <dbReference type="ZFIN" id="ZDB-GENE-141210-15"/>
    </source>
</evidence>
<protein>
    <submittedName>
        <fullName evidence="13">Uncharacterized protein isoform X1</fullName>
    </submittedName>
</protein>
<evidence type="ECO:0007829" key="15">
    <source>
        <dbReference type="PeptideAtlas" id="A0AB32T996"/>
    </source>
</evidence>
<dbReference type="Proteomes" id="UP000000437">
    <property type="component" value="Chromosome 19"/>
</dbReference>
<organism evidence="12 13">
    <name type="scientific">Danio rerio</name>
    <name type="common">Zebrafish</name>
    <name type="synonym">Brachydanio rerio</name>
    <dbReference type="NCBI Taxonomy" id="7955"/>
    <lineage>
        <taxon>Eukaryota</taxon>
        <taxon>Metazoa</taxon>
        <taxon>Chordata</taxon>
        <taxon>Craniata</taxon>
        <taxon>Vertebrata</taxon>
        <taxon>Euteleostomi</taxon>
        <taxon>Actinopterygii</taxon>
        <taxon>Neopterygii</taxon>
        <taxon>Teleostei</taxon>
        <taxon>Ostariophysi</taxon>
        <taxon>Cypriniformes</taxon>
        <taxon>Danionidae</taxon>
        <taxon>Danioninae</taxon>
        <taxon>Danio</taxon>
    </lineage>
</organism>
<comment type="similarity">
    <text evidence="3">Belongs to the fucolectin family.</text>
</comment>
<evidence type="ECO:0000256" key="1">
    <source>
        <dbReference type="ARBA" id="ARBA00002219"/>
    </source>
</evidence>
<evidence type="ECO:0000259" key="11">
    <source>
        <dbReference type="SMART" id="SM00607"/>
    </source>
</evidence>
<evidence type="ECO:0000313" key="13">
    <source>
        <dbReference type="RefSeq" id="XP_068071102.1"/>
    </source>
</evidence>
<keyword evidence="8" id="KW-0106">Calcium</keyword>
<dbReference type="PANTHER" id="PTHR45713">
    <property type="entry name" value="FTP DOMAIN-CONTAINING PROTEIN"/>
    <property type="match status" value="1"/>
</dbReference>
<evidence type="ECO:0000256" key="7">
    <source>
        <dbReference type="ARBA" id="ARBA00022734"/>
    </source>
</evidence>
<accession>A0AB32T996</accession>
<dbReference type="AlphaFoldDB" id="A0AB32T996"/>
<keyword evidence="10" id="KW-0732">Signal</keyword>
<feature type="domain" description="Fucolectin tachylectin-4 pentraxin-1" evidence="11">
    <location>
        <begin position="165"/>
        <end position="308"/>
    </location>
</feature>
<gene>
    <name evidence="13 14" type="primary">si:ch1073-376c22.1</name>
    <name evidence="13" type="synonym">v-fbpl</name>
    <name evidence="13" type="synonym">zmp:0000000612</name>
</gene>
<evidence type="ECO:0000256" key="2">
    <source>
        <dbReference type="ARBA" id="ARBA00004613"/>
    </source>
</evidence>
<dbReference type="Gene3D" id="2.60.120.260">
    <property type="entry name" value="Galactose-binding domain-like"/>
    <property type="match status" value="2"/>
</dbReference>